<evidence type="ECO:0000313" key="1">
    <source>
        <dbReference type="EMBL" id="MBX63323.1"/>
    </source>
</evidence>
<name>A0A2P2Q8L9_RHIMU</name>
<reference evidence="1" key="1">
    <citation type="submission" date="2018-02" db="EMBL/GenBank/DDBJ databases">
        <title>Rhizophora mucronata_Transcriptome.</title>
        <authorList>
            <person name="Meera S.P."/>
            <person name="Sreeshan A."/>
            <person name="Augustine A."/>
        </authorList>
    </citation>
    <scope>NUCLEOTIDE SEQUENCE</scope>
    <source>
        <tissue evidence="1">Leaf</tissue>
    </source>
</reference>
<protein>
    <submittedName>
        <fullName evidence="1">Uncharacterized protein</fullName>
    </submittedName>
</protein>
<sequence length="65" mass="7556">MQSKWYVIVYLINATQQLGCLIDKQTFLWIFQFALPINSLKTILVVKTFYCLVSSCLLRVHPVCC</sequence>
<proteinExistence type="predicted"/>
<dbReference type="EMBL" id="GGEC01082839">
    <property type="protein sequence ID" value="MBX63323.1"/>
    <property type="molecule type" value="Transcribed_RNA"/>
</dbReference>
<accession>A0A2P2Q8L9</accession>
<organism evidence="1">
    <name type="scientific">Rhizophora mucronata</name>
    <name type="common">Asiatic mangrove</name>
    <dbReference type="NCBI Taxonomy" id="61149"/>
    <lineage>
        <taxon>Eukaryota</taxon>
        <taxon>Viridiplantae</taxon>
        <taxon>Streptophyta</taxon>
        <taxon>Embryophyta</taxon>
        <taxon>Tracheophyta</taxon>
        <taxon>Spermatophyta</taxon>
        <taxon>Magnoliopsida</taxon>
        <taxon>eudicotyledons</taxon>
        <taxon>Gunneridae</taxon>
        <taxon>Pentapetalae</taxon>
        <taxon>rosids</taxon>
        <taxon>fabids</taxon>
        <taxon>Malpighiales</taxon>
        <taxon>Rhizophoraceae</taxon>
        <taxon>Rhizophora</taxon>
    </lineage>
</organism>
<dbReference type="AlphaFoldDB" id="A0A2P2Q8L9"/>